<dbReference type="NCBIfam" id="NF004388">
    <property type="entry name" value="PRK05749.1-4"/>
    <property type="match status" value="1"/>
</dbReference>
<dbReference type="GO" id="GO:0043842">
    <property type="term" value="F:Kdo transferase activity"/>
    <property type="evidence" value="ECO:0007669"/>
    <property type="project" value="UniProtKB-EC"/>
</dbReference>
<evidence type="ECO:0000256" key="2">
    <source>
        <dbReference type="ARBA" id="ARBA00012621"/>
    </source>
</evidence>
<organism evidence="11 12">
    <name type="scientific">Gammaproteobacteria bacterium LSUCC0057</name>
    <dbReference type="NCBI Taxonomy" id="2559237"/>
    <lineage>
        <taxon>Bacteria</taxon>
        <taxon>Pseudomonadati</taxon>
        <taxon>Pseudomonadota</taxon>
        <taxon>Gammaproteobacteria</taxon>
        <taxon>Cellvibrionales</taxon>
        <taxon>Porticoccaceae</taxon>
        <taxon>SAR92 clade</taxon>
    </lineage>
</organism>
<dbReference type="FunFam" id="3.40.50.11720:FF:000001">
    <property type="entry name" value="3-deoxy-D-manno-octulosonic acid transferase"/>
    <property type="match status" value="1"/>
</dbReference>
<keyword evidence="12" id="KW-1185">Reference proteome</keyword>
<protein>
    <recommendedName>
        <fullName evidence="3 9">3-deoxy-D-manno-octulosonic acid transferase</fullName>
        <shortName evidence="9">Kdo transferase</shortName>
        <ecNumber evidence="2 9">2.4.99.12</ecNumber>
    </recommendedName>
    <alternativeName>
        <fullName evidence="5 9">Lipid IV(A) 3-deoxy-D-manno-octulosonic acid transferase</fullName>
    </alternativeName>
</protein>
<sequence length="430" mass="47198">MSAARLAYTLLYYVLLPLVVARLLWRSRRDRDYRRRIGERFGWVRPALVAEQPLIWLHAVSVGETIAAQPLIEALLQRYPGHRLLVTSMTPTGSAQVVERFGDRVAHCYAPYDTPDAVARFLRRTQPVLYLIMETELWPNSVAACRRRAIPVLLLNARLSAKSARGYQRFAALSRELMANLTAVSVQTEADAARFTALGLATQACQISGNVKFDLTLTPAQQHSAAQLRQRWQGEQRLLWLAASTHPGEEQQLLESFAELRQRFAGLLLVLVPRHPERAERLAAAIAEQGWQCRRQSEWRQSEAALPLEVDVLLGDTIGELLLFYGAADVAFVGGSLIARGGHNPIEPAVWGCPTVAGGSQYNFAEVSRLLCAAGGMALVDNSAQLTQQLTAWLSAPEQRRTVGAAAAAVAADNRGALARQLAAVADALN</sequence>
<feature type="site" description="Transition state stabilizer" evidence="8">
    <location>
        <position position="134"/>
    </location>
</feature>
<dbReference type="SUPFAM" id="SSF53756">
    <property type="entry name" value="UDP-Glycosyltransferase/glycogen phosphorylase"/>
    <property type="match status" value="1"/>
</dbReference>
<dbReference type="PANTHER" id="PTHR42755:SF1">
    <property type="entry name" value="3-DEOXY-D-MANNO-OCTULOSONIC ACID TRANSFERASE, MITOCHONDRIAL-RELATED"/>
    <property type="match status" value="1"/>
</dbReference>
<dbReference type="Gene3D" id="3.40.50.11720">
    <property type="entry name" value="3-Deoxy-D-manno-octulosonic-acid transferase, N-terminal domain"/>
    <property type="match status" value="1"/>
</dbReference>
<accession>A0A4Y8UIE6</accession>
<dbReference type="Pfam" id="PF04413">
    <property type="entry name" value="Glycos_transf_N"/>
    <property type="match status" value="1"/>
</dbReference>
<evidence type="ECO:0000256" key="1">
    <source>
        <dbReference type="ARBA" id="ARBA00004713"/>
    </source>
</evidence>
<evidence type="ECO:0000313" key="11">
    <source>
        <dbReference type="EMBL" id="TFH68082.1"/>
    </source>
</evidence>
<keyword evidence="9" id="KW-1003">Cell membrane</keyword>
<evidence type="ECO:0000256" key="7">
    <source>
        <dbReference type="PIRSR" id="PIRSR639901-1"/>
    </source>
</evidence>
<evidence type="ECO:0000256" key="6">
    <source>
        <dbReference type="ARBA" id="ARBA00049183"/>
    </source>
</evidence>
<feature type="site" description="Transition state stabilizer" evidence="8">
    <location>
        <position position="212"/>
    </location>
</feature>
<dbReference type="OrthoDB" id="9789797at2"/>
<evidence type="ECO:0000256" key="3">
    <source>
        <dbReference type="ARBA" id="ARBA00019077"/>
    </source>
</evidence>
<keyword evidence="4 9" id="KW-0808">Transferase</keyword>
<evidence type="ECO:0000256" key="9">
    <source>
        <dbReference type="RuleBase" id="RU365103"/>
    </source>
</evidence>
<comment type="function">
    <text evidence="9">Involved in lipopolysaccharide (LPS) biosynthesis. Catalyzes the transfer of 3-deoxy-D-manno-octulosonate (Kdo) residue(s) from CMP-Kdo to lipid IV(A), the tetraacyldisaccharide-1,4'-bisphosphate precursor of lipid A.</text>
</comment>
<comment type="caution">
    <text evidence="11">The sequence shown here is derived from an EMBL/GenBank/DDBJ whole genome shotgun (WGS) entry which is preliminary data.</text>
</comment>
<dbReference type="GO" id="GO:0005886">
    <property type="term" value="C:plasma membrane"/>
    <property type="evidence" value="ECO:0007669"/>
    <property type="project" value="UniProtKB-SubCell"/>
</dbReference>
<comment type="catalytic activity">
    <reaction evidence="6 9">
        <text>lipid IVA (E. coli) + CMP-3-deoxy-beta-D-manno-octulosonate = alpha-Kdo-(2-&gt;6)-lipid IVA (E. coli) + CMP + H(+)</text>
        <dbReference type="Rhea" id="RHEA:28066"/>
        <dbReference type="ChEBI" id="CHEBI:15378"/>
        <dbReference type="ChEBI" id="CHEBI:58603"/>
        <dbReference type="ChEBI" id="CHEBI:60364"/>
        <dbReference type="ChEBI" id="CHEBI:60377"/>
        <dbReference type="ChEBI" id="CHEBI:85987"/>
        <dbReference type="EC" id="2.4.99.12"/>
    </reaction>
</comment>
<feature type="domain" description="3-deoxy-D-manno-octulosonic-acid transferase N-terminal" evidence="10">
    <location>
        <begin position="36"/>
        <end position="214"/>
    </location>
</feature>
<evidence type="ECO:0000256" key="5">
    <source>
        <dbReference type="ARBA" id="ARBA00031445"/>
    </source>
</evidence>
<keyword evidence="9" id="KW-1133">Transmembrane helix</keyword>
<gene>
    <name evidence="11" type="ORF">E3W66_06215</name>
</gene>
<dbReference type="EMBL" id="SPIA01000002">
    <property type="protein sequence ID" value="TFH68082.1"/>
    <property type="molecule type" value="Genomic_DNA"/>
</dbReference>
<feature type="transmembrane region" description="Helical" evidence="9">
    <location>
        <begin position="6"/>
        <end position="25"/>
    </location>
</feature>
<keyword evidence="9" id="KW-0812">Transmembrane</keyword>
<feature type="active site" description="Proton acceptor" evidence="7">
    <location>
        <position position="64"/>
    </location>
</feature>
<dbReference type="UniPathway" id="UPA00958"/>
<dbReference type="GO" id="GO:0009245">
    <property type="term" value="P:lipid A biosynthetic process"/>
    <property type="evidence" value="ECO:0007669"/>
    <property type="project" value="TreeGrafter"/>
</dbReference>
<reference evidence="11 12" key="1">
    <citation type="submission" date="2019-03" db="EMBL/GenBank/DDBJ databases">
        <title>Draft genome of Gammaproteobacteria bacterium LSUCC0057, a member of the SAR92 clade.</title>
        <authorList>
            <person name="Lanclos V.C."/>
            <person name="Doiron C."/>
            <person name="Henson M.W."/>
            <person name="Thrash J.C."/>
        </authorList>
    </citation>
    <scope>NUCLEOTIDE SEQUENCE [LARGE SCALE GENOMIC DNA]</scope>
    <source>
        <strain evidence="11 12">LSUCC0057</strain>
    </source>
</reference>
<dbReference type="PANTHER" id="PTHR42755">
    <property type="entry name" value="3-DEOXY-MANNO-OCTULOSONATE CYTIDYLYLTRANSFERASE"/>
    <property type="match status" value="1"/>
</dbReference>
<dbReference type="GO" id="GO:0009244">
    <property type="term" value="P:lipopolysaccharide core region biosynthetic process"/>
    <property type="evidence" value="ECO:0007669"/>
    <property type="project" value="UniProtKB-UniRule"/>
</dbReference>
<dbReference type="InterPro" id="IPR039901">
    <property type="entry name" value="Kdotransferase"/>
</dbReference>
<comment type="subcellular location">
    <subcellularLocation>
        <location evidence="9">Cell membrane</location>
    </subcellularLocation>
</comment>
<dbReference type="Gene3D" id="3.40.50.2000">
    <property type="entry name" value="Glycogen Phosphorylase B"/>
    <property type="match status" value="1"/>
</dbReference>
<name>A0A4Y8UIE6_9GAMM</name>
<evidence type="ECO:0000256" key="8">
    <source>
        <dbReference type="PIRSR" id="PIRSR639901-2"/>
    </source>
</evidence>
<dbReference type="CDD" id="cd01635">
    <property type="entry name" value="Glycosyltransferase_GTB-type"/>
    <property type="match status" value="1"/>
</dbReference>
<dbReference type="AlphaFoldDB" id="A0A4Y8UIE6"/>
<dbReference type="InterPro" id="IPR038107">
    <property type="entry name" value="Glycos_transf_N_sf"/>
</dbReference>
<keyword evidence="9" id="KW-0472">Membrane</keyword>
<dbReference type="EC" id="2.4.99.12" evidence="2 9"/>
<evidence type="ECO:0000259" key="10">
    <source>
        <dbReference type="Pfam" id="PF04413"/>
    </source>
</evidence>
<keyword evidence="9" id="KW-0448">Lipopolysaccharide biosynthesis</keyword>
<comment type="similarity">
    <text evidence="9">Belongs to the glycosyltransferase group 1 family.</text>
</comment>
<evidence type="ECO:0000313" key="12">
    <source>
        <dbReference type="Proteomes" id="UP000298133"/>
    </source>
</evidence>
<evidence type="ECO:0000256" key="4">
    <source>
        <dbReference type="ARBA" id="ARBA00022679"/>
    </source>
</evidence>
<dbReference type="Proteomes" id="UP000298133">
    <property type="component" value="Unassembled WGS sequence"/>
</dbReference>
<dbReference type="InterPro" id="IPR007507">
    <property type="entry name" value="Glycos_transf_N"/>
</dbReference>
<comment type="pathway">
    <text evidence="1 9">Bacterial outer membrane biogenesis; LPS core biosynthesis.</text>
</comment>
<proteinExistence type="inferred from homology"/>